<organism evidence="2">
    <name type="scientific">Panicum hallii</name>
    <dbReference type="NCBI Taxonomy" id="206008"/>
    <lineage>
        <taxon>Eukaryota</taxon>
        <taxon>Viridiplantae</taxon>
        <taxon>Streptophyta</taxon>
        <taxon>Embryophyta</taxon>
        <taxon>Tracheophyta</taxon>
        <taxon>Spermatophyta</taxon>
        <taxon>Magnoliopsida</taxon>
        <taxon>Liliopsida</taxon>
        <taxon>Poales</taxon>
        <taxon>Poaceae</taxon>
        <taxon>PACMAD clade</taxon>
        <taxon>Panicoideae</taxon>
        <taxon>Panicodae</taxon>
        <taxon>Paniceae</taxon>
        <taxon>Panicinae</taxon>
        <taxon>Panicum</taxon>
        <taxon>Panicum sect. Panicum</taxon>
    </lineage>
</organism>
<proteinExistence type="predicted"/>
<dbReference type="EMBL" id="CM008054">
    <property type="protein sequence ID" value="PVH32980.1"/>
    <property type="molecule type" value="Genomic_DNA"/>
</dbReference>
<name>A0A2T8I5N8_9POAL</name>
<dbReference type="Proteomes" id="UP000243499">
    <property type="component" value="Chromosome 9"/>
</dbReference>
<reference evidence="2" key="1">
    <citation type="submission" date="2018-04" db="EMBL/GenBank/DDBJ databases">
        <title>WGS assembly of Panicum hallii.</title>
        <authorList>
            <person name="Lovell J."/>
            <person name="Jenkins J."/>
            <person name="Lowry D."/>
            <person name="Mamidi S."/>
            <person name="Sreedasyam A."/>
            <person name="Weng X."/>
            <person name="Barry K."/>
            <person name="Bonette J."/>
            <person name="Campitelli B."/>
            <person name="Daum C."/>
            <person name="Gordon S."/>
            <person name="Gould B."/>
            <person name="Lipzen A."/>
            <person name="Macqueen A."/>
            <person name="Palacio-Mejia J."/>
            <person name="Plott C."/>
            <person name="Shakirov E."/>
            <person name="Shu S."/>
            <person name="Yoshinaga Y."/>
            <person name="Zane M."/>
            <person name="Rokhsar D."/>
            <person name="Grimwood J."/>
            <person name="Schmutz J."/>
            <person name="Juenger T."/>
        </authorList>
    </citation>
    <scope>NUCLEOTIDE SEQUENCE [LARGE SCALE GENOMIC DNA]</scope>
    <source>
        <strain evidence="2">FIL2</strain>
    </source>
</reference>
<dbReference type="Gramene" id="PVH32980">
    <property type="protein sequence ID" value="PVH32980"/>
    <property type="gene ID" value="PAHAL_9G539700"/>
</dbReference>
<feature type="compositionally biased region" description="Polar residues" evidence="1">
    <location>
        <begin position="124"/>
        <end position="136"/>
    </location>
</feature>
<feature type="region of interest" description="Disordered" evidence="1">
    <location>
        <begin position="50"/>
        <end position="152"/>
    </location>
</feature>
<feature type="compositionally biased region" description="Pro residues" evidence="1">
    <location>
        <begin position="138"/>
        <end position="152"/>
    </location>
</feature>
<protein>
    <submittedName>
        <fullName evidence="2">Uncharacterized protein</fullName>
    </submittedName>
</protein>
<evidence type="ECO:0000313" key="2">
    <source>
        <dbReference type="EMBL" id="PVH32980.1"/>
    </source>
</evidence>
<sequence length="152" mass="15933">MDLVSFRPRQCIALSIPGPLLAIFAERTRLAIRSARASFSSRAPLPALLSPPARPPITTAPALECRRPPWQPHARAPPHSQIHPTEATILLRLVAPGASVSSPTSPTNQPCQPSAEGAPRQRTLDATLTSTVAGNSATPPPAGPPLLPAPLH</sequence>
<gene>
    <name evidence="2" type="ORF">PAHAL_9G539700</name>
</gene>
<feature type="compositionally biased region" description="Low complexity" evidence="1">
    <location>
        <begin position="50"/>
        <end position="62"/>
    </location>
</feature>
<evidence type="ECO:0000256" key="1">
    <source>
        <dbReference type="SAM" id="MobiDB-lite"/>
    </source>
</evidence>
<dbReference type="AlphaFoldDB" id="A0A2T8I5N8"/>
<feature type="compositionally biased region" description="Polar residues" evidence="1">
    <location>
        <begin position="99"/>
        <end position="112"/>
    </location>
</feature>
<accession>A0A2T8I5N8</accession>